<name>A0AAD5RB72_PARTN</name>
<gene>
    <name evidence="1" type="ORF">KIN20_035456</name>
</gene>
<dbReference type="AlphaFoldDB" id="A0AAD5RB72"/>
<evidence type="ECO:0000313" key="2">
    <source>
        <dbReference type="Proteomes" id="UP001196413"/>
    </source>
</evidence>
<accession>A0AAD5RB72</accession>
<proteinExistence type="predicted"/>
<protein>
    <submittedName>
        <fullName evidence="1">Uncharacterized protein</fullName>
    </submittedName>
</protein>
<organism evidence="1 2">
    <name type="scientific">Parelaphostrongylus tenuis</name>
    <name type="common">Meningeal worm</name>
    <dbReference type="NCBI Taxonomy" id="148309"/>
    <lineage>
        <taxon>Eukaryota</taxon>
        <taxon>Metazoa</taxon>
        <taxon>Ecdysozoa</taxon>
        <taxon>Nematoda</taxon>
        <taxon>Chromadorea</taxon>
        <taxon>Rhabditida</taxon>
        <taxon>Rhabditina</taxon>
        <taxon>Rhabditomorpha</taxon>
        <taxon>Strongyloidea</taxon>
        <taxon>Metastrongylidae</taxon>
        <taxon>Parelaphostrongylus</taxon>
    </lineage>
</organism>
<reference evidence="1" key="1">
    <citation type="submission" date="2021-06" db="EMBL/GenBank/DDBJ databases">
        <title>Parelaphostrongylus tenuis whole genome reference sequence.</title>
        <authorList>
            <person name="Garwood T.J."/>
            <person name="Larsen P.A."/>
            <person name="Fountain-Jones N.M."/>
            <person name="Garbe J.R."/>
            <person name="Macchietto M.G."/>
            <person name="Kania S.A."/>
            <person name="Gerhold R.W."/>
            <person name="Richards J.E."/>
            <person name="Wolf T.M."/>
        </authorList>
    </citation>
    <scope>NUCLEOTIDE SEQUENCE</scope>
    <source>
        <strain evidence="1">MNPRO001-30</strain>
        <tissue evidence="1">Meninges</tissue>
    </source>
</reference>
<sequence length="152" mass="17328">MSVVKLPHLRLLEQSIMPRRRILSILKNLQFSDNSSYIRLFFHADACVLDERMEIYKDCVKKFSFTDFKMDLPFPCRGCDGYQLYYHQQYGDGNSPEAMSCEKVVTAINDHEHHDKLVEIDVAKCDEQSDLNVGIGPFGSHFFAATATVGGN</sequence>
<dbReference type="EMBL" id="JAHQIW010007228">
    <property type="protein sequence ID" value="KAJ1373120.1"/>
    <property type="molecule type" value="Genomic_DNA"/>
</dbReference>
<keyword evidence="2" id="KW-1185">Reference proteome</keyword>
<evidence type="ECO:0000313" key="1">
    <source>
        <dbReference type="EMBL" id="KAJ1373120.1"/>
    </source>
</evidence>
<dbReference type="Proteomes" id="UP001196413">
    <property type="component" value="Unassembled WGS sequence"/>
</dbReference>
<comment type="caution">
    <text evidence="1">The sequence shown here is derived from an EMBL/GenBank/DDBJ whole genome shotgun (WGS) entry which is preliminary data.</text>
</comment>